<dbReference type="GO" id="GO:0140806">
    <property type="term" value="F:NAD+-protein-aspartate ADP-ribosyltransferase activity"/>
    <property type="evidence" value="ECO:0007669"/>
    <property type="project" value="RHEA"/>
</dbReference>
<dbReference type="EC" id="2.4.2.30" evidence="30"/>
<dbReference type="PROSITE" id="PS50064">
    <property type="entry name" value="ZF_PARP_2"/>
    <property type="match status" value="2"/>
</dbReference>
<dbReference type="SUPFAM" id="SSF142921">
    <property type="entry name" value="WGR domain-like"/>
    <property type="match status" value="1"/>
</dbReference>
<dbReference type="SUPFAM" id="SSF56399">
    <property type="entry name" value="ADP-ribosylation"/>
    <property type="match status" value="1"/>
</dbReference>
<evidence type="ECO:0000256" key="7">
    <source>
        <dbReference type="ARBA" id="ARBA00022533"/>
    </source>
</evidence>
<keyword evidence="6" id="KW-1017">Isopeptide bond</keyword>
<keyword evidence="11" id="KW-0548">Nucleotidyltransferase</keyword>
<comment type="catalytic activity">
    <reaction evidence="24">
        <text>L-aspartyl-[protein] + NAD(+) = 4-O-(ADP-D-ribosyl)-L-aspartyl-[protein] + nicotinamide</text>
        <dbReference type="Rhea" id="RHEA:54424"/>
        <dbReference type="Rhea" id="RHEA-COMP:9867"/>
        <dbReference type="Rhea" id="RHEA-COMP:13832"/>
        <dbReference type="ChEBI" id="CHEBI:17154"/>
        <dbReference type="ChEBI" id="CHEBI:29961"/>
        <dbReference type="ChEBI" id="CHEBI:57540"/>
        <dbReference type="ChEBI" id="CHEBI:138102"/>
    </reaction>
    <physiologicalReaction direction="left-to-right" evidence="24">
        <dbReference type="Rhea" id="RHEA:54425"/>
    </physiologicalReaction>
</comment>
<keyword evidence="8" id="KW-0399">Innate immunity</keyword>
<evidence type="ECO:0000259" key="34">
    <source>
        <dbReference type="PROSITE" id="PS50172"/>
    </source>
</evidence>
<dbReference type="InterPro" id="IPR001510">
    <property type="entry name" value="Znf_PARP"/>
</dbReference>
<keyword evidence="4" id="KW-0158">Chromosome</keyword>
<evidence type="ECO:0000256" key="24">
    <source>
        <dbReference type="ARBA" id="ARBA00024164"/>
    </source>
</evidence>
<dbReference type="GO" id="GO:0005730">
    <property type="term" value="C:nucleolus"/>
    <property type="evidence" value="ECO:0007669"/>
    <property type="project" value="UniProtKB-SubCell"/>
</dbReference>
<dbReference type="FunFam" id="2.20.25.630:FF:000001">
    <property type="entry name" value="Poly [ADP-ribose] polymerase"/>
    <property type="match status" value="1"/>
</dbReference>
<dbReference type="PROSITE" id="PS52007">
    <property type="entry name" value="PADR1"/>
    <property type="match status" value="1"/>
</dbReference>
<evidence type="ECO:0000256" key="6">
    <source>
        <dbReference type="ARBA" id="ARBA00022499"/>
    </source>
</evidence>
<dbReference type="PROSITE" id="PS50172">
    <property type="entry name" value="BRCT"/>
    <property type="match status" value="1"/>
</dbReference>
<dbReference type="Proteomes" id="UP000271974">
    <property type="component" value="Unassembled WGS sequence"/>
</dbReference>
<accession>A0A3S1H7P7</accession>
<evidence type="ECO:0000256" key="4">
    <source>
        <dbReference type="ARBA" id="ARBA00022454"/>
    </source>
</evidence>
<dbReference type="InterPro" id="IPR036930">
    <property type="entry name" value="WGR_dom_sf"/>
</dbReference>
<dbReference type="Pfam" id="PF02877">
    <property type="entry name" value="PARP_reg"/>
    <property type="match status" value="1"/>
</dbReference>
<comment type="catalytic activity">
    <reaction evidence="29">
        <text>L-seryl-[protein] + NAD(+) = O-(ADP-D-ribosyl)-L-seryl-[protein] + nicotinamide + H(+)</text>
        <dbReference type="Rhea" id="RHEA:58232"/>
        <dbReference type="Rhea" id="RHEA-COMP:9863"/>
        <dbReference type="Rhea" id="RHEA-COMP:15091"/>
        <dbReference type="ChEBI" id="CHEBI:15378"/>
        <dbReference type="ChEBI" id="CHEBI:17154"/>
        <dbReference type="ChEBI" id="CHEBI:29999"/>
        <dbReference type="ChEBI" id="CHEBI:57540"/>
        <dbReference type="ChEBI" id="CHEBI:142556"/>
    </reaction>
    <physiologicalReaction direction="left-to-right" evidence="29">
        <dbReference type="Rhea" id="RHEA:58233"/>
    </physiologicalReaction>
</comment>
<dbReference type="PANTHER" id="PTHR10459">
    <property type="entry name" value="DNA LIGASE"/>
    <property type="match status" value="1"/>
</dbReference>
<comment type="subcellular location">
    <subcellularLocation>
        <location evidence="1">Chromosome</location>
    </subcellularLocation>
    <subcellularLocation>
        <location evidence="2">Cytoplasm</location>
        <location evidence="2">Cytosol</location>
    </subcellularLocation>
    <subcellularLocation>
        <location evidence="3">Nucleus</location>
        <location evidence="3">Nucleolus</location>
    </subcellularLocation>
</comment>
<evidence type="ECO:0000256" key="29">
    <source>
        <dbReference type="ARBA" id="ARBA00048575"/>
    </source>
</evidence>
<dbReference type="GO" id="GO:0140815">
    <property type="term" value="F:NAD+-protein-histidine ADP-ribosyltransferase activity"/>
    <property type="evidence" value="ECO:0007669"/>
    <property type="project" value="RHEA"/>
</dbReference>
<evidence type="ECO:0000259" key="33">
    <source>
        <dbReference type="PROSITE" id="PS50064"/>
    </source>
</evidence>
<dbReference type="FunFam" id="1.10.20.130:FF:000001">
    <property type="entry name" value="Poly [ADP-ribose] polymerase"/>
    <property type="match status" value="1"/>
</dbReference>
<dbReference type="GO" id="GO:0051287">
    <property type="term" value="F:NAD binding"/>
    <property type="evidence" value="ECO:0007669"/>
    <property type="project" value="UniProtKB-UniRule"/>
</dbReference>
<comment type="similarity">
    <text evidence="25">Belongs to the ARTD/PARP family.</text>
</comment>
<dbReference type="GO" id="GO:0003677">
    <property type="term" value="F:DNA binding"/>
    <property type="evidence" value="ECO:0007669"/>
    <property type="project" value="UniProtKB-UniRule"/>
</dbReference>
<organism evidence="38 39">
    <name type="scientific">Elysia chlorotica</name>
    <name type="common">Eastern emerald elysia</name>
    <name type="synonym">Sea slug</name>
    <dbReference type="NCBI Taxonomy" id="188477"/>
    <lineage>
        <taxon>Eukaryota</taxon>
        <taxon>Metazoa</taxon>
        <taxon>Spiralia</taxon>
        <taxon>Lophotrochozoa</taxon>
        <taxon>Mollusca</taxon>
        <taxon>Gastropoda</taxon>
        <taxon>Heterobranchia</taxon>
        <taxon>Euthyneura</taxon>
        <taxon>Panpulmonata</taxon>
        <taxon>Sacoglossa</taxon>
        <taxon>Placobranchoidea</taxon>
        <taxon>Plakobranchidae</taxon>
        <taxon>Elysia</taxon>
    </lineage>
</organism>
<dbReference type="GO" id="GO:0005694">
    <property type="term" value="C:chromosome"/>
    <property type="evidence" value="ECO:0007669"/>
    <property type="project" value="UniProtKB-SubCell"/>
</dbReference>
<comment type="catalytic activity">
    <reaction evidence="26 30">
        <text>NAD(+) + (ADP-D-ribosyl)n-acceptor = nicotinamide + (ADP-D-ribosyl)n+1-acceptor + H(+).</text>
        <dbReference type="EC" id="2.4.2.30"/>
    </reaction>
</comment>
<dbReference type="SMART" id="SM01335">
    <property type="entry name" value="PADR1"/>
    <property type="match status" value="1"/>
</dbReference>
<dbReference type="SUPFAM" id="SSF52113">
    <property type="entry name" value="BRCT domain"/>
    <property type="match status" value="1"/>
</dbReference>
<dbReference type="PROSITE" id="PS51977">
    <property type="entry name" value="WGR"/>
    <property type="match status" value="1"/>
</dbReference>
<dbReference type="STRING" id="188477.A0A3S1H7P7"/>
<keyword evidence="18" id="KW-0805">Transcription regulation</keyword>
<dbReference type="Pfam" id="PF00644">
    <property type="entry name" value="PARP"/>
    <property type="match status" value="1"/>
</dbReference>
<evidence type="ECO:0000256" key="31">
    <source>
        <dbReference type="RuleBase" id="RU362114"/>
    </source>
</evidence>
<keyword evidence="12 30" id="KW-0479">Metal-binding</keyword>
<evidence type="ECO:0000259" key="36">
    <source>
        <dbReference type="PROSITE" id="PS51060"/>
    </source>
</evidence>
<dbReference type="InterPro" id="IPR012982">
    <property type="entry name" value="PARP1-like_PADR1_Zn_ribbon"/>
</dbReference>
<dbReference type="Gene3D" id="3.30.1740.10">
    <property type="entry name" value="Zinc finger, PARP-type"/>
    <property type="match status" value="2"/>
</dbReference>
<dbReference type="Pfam" id="PF00533">
    <property type="entry name" value="BRCT"/>
    <property type="match status" value="1"/>
</dbReference>
<feature type="region of interest" description="Disordered" evidence="32">
    <location>
        <begin position="85"/>
        <end position="110"/>
    </location>
</feature>
<evidence type="ECO:0000256" key="25">
    <source>
        <dbReference type="ARBA" id="ARBA00024347"/>
    </source>
</evidence>
<dbReference type="GO" id="GO:0140807">
    <property type="term" value="F:NAD+-protein-glutamate ADP-ribosyltransferase activity"/>
    <property type="evidence" value="ECO:0007669"/>
    <property type="project" value="RHEA"/>
</dbReference>
<dbReference type="InterPro" id="IPR038650">
    <property type="entry name" value="PADR1_C_dom_sf"/>
</dbReference>
<dbReference type="InterPro" id="IPR004102">
    <property type="entry name" value="Poly(ADP-ribose)pol_reg_dom"/>
</dbReference>
<dbReference type="Gene3D" id="1.20.142.10">
    <property type="entry name" value="Poly(ADP-ribose) polymerase, regulatory domain"/>
    <property type="match status" value="1"/>
</dbReference>
<evidence type="ECO:0000256" key="15">
    <source>
        <dbReference type="ARBA" id="ARBA00022771"/>
    </source>
</evidence>
<dbReference type="SUPFAM" id="SSF47587">
    <property type="entry name" value="Domain of poly(ADP-ribose) polymerase"/>
    <property type="match status" value="1"/>
</dbReference>
<keyword evidence="16 30" id="KW-0862">Zinc</keyword>
<dbReference type="CDD" id="cd17747">
    <property type="entry name" value="BRCT_PARP1"/>
    <property type="match status" value="1"/>
</dbReference>
<feature type="region of interest" description="Disordered" evidence="32">
    <location>
        <begin position="204"/>
        <end position="229"/>
    </location>
</feature>
<dbReference type="Pfam" id="PF00645">
    <property type="entry name" value="zf-PARP"/>
    <property type="match status" value="2"/>
</dbReference>
<dbReference type="GO" id="GO:0003950">
    <property type="term" value="F:NAD+ poly-ADP-ribosyltransferase activity"/>
    <property type="evidence" value="ECO:0007669"/>
    <property type="project" value="UniProtKB-UniRule"/>
</dbReference>
<dbReference type="PROSITE" id="PS51059">
    <property type="entry name" value="PARP_CATALYTIC"/>
    <property type="match status" value="1"/>
</dbReference>
<dbReference type="OrthoDB" id="429950at2759"/>
<evidence type="ECO:0000256" key="28">
    <source>
        <dbReference type="ARBA" id="ARBA00048339"/>
    </source>
</evidence>
<comment type="caution">
    <text evidence="38">The sequence shown here is derived from an EMBL/GenBank/DDBJ whole genome shotgun (WGS) entry which is preliminary data.</text>
</comment>
<dbReference type="InterPro" id="IPR050800">
    <property type="entry name" value="ARTD/PARP"/>
</dbReference>
<feature type="domain" description="PARP-type" evidence="33">
    <location>
        <begin position="8"/>
        <end position="90"/>
    </location>
</feature>
<feature type="domain" description="PARP alpha-helical" evidence="36">
    <location>
        <begin position="646"/>
        <end position="763"/>
    </location>
</feature>
<feature type="domain" description="PARP catalytic" evidence="35">
    <location>
        <begin position="770"/>
        <end position="994"/>
    </location>
</feature>
<dbReference type="PIRSF" id="PIRSF000489">
    <property type="entry name" value="NAD_ADPRT"/>
    <property type="match status" value="1"/>
</dbReference>
<keyword evidence="19 30" id="KW-0520">NAD</keyword>
<dbReference type="GO" id="GO:0140808">
    <property type="term" value="F:NAD+-protein-tyrosine ADP-ribosyltransferase activity"/>
    <property type="evidence" value="ECO:0007669"/>
    <property type="project" value="RHEA"/>
</dbReference>
<keyword evidence="7" id="KW-0021">Allosteric enzyme</keyword>
<feature type="domain" description="WGR" evidence="37">
    <location>
        <begin position="526"/>
        <end position="623"/>
    </location>
</feature>
<dbReference type="EMBL" id="RQTK01000892">
    <property type="protein sequence ID" value="RUS73868.1"/>
    <property type="molecule type" value="Genomic_DNA"/>
</dbReference>
<dbReference type="InterPro" id="IPR049296">
    <property type="entry name" value="PARP1-like_PADR1_N"/>
</dbReference>
<feature type="compositionally biased region" description="Basic and acidic residues" evidence="32">
    <location>
        <begin position="208"/>
        <end position="229"/>
    </location>
</feature>
<dbReference type="InterPro" id="IPR008288">
    <property type="entry name" value="PARP"/>
</dbReference>
<dbReference type="SMART" id="SM01336">
    <property type="entry name" value="zf-PARP"/>
    <property type="match status" value="2"/>
</dbReference>
<evidence type="ECO:0000256" key="13">
    <source>
        <dbReference type="ARBA" id="ARBA00022737"/>
    </source>
</evidence>
<dbReference type="InterPro" id="IPR012317">
    <property type="entry name" value="Poly(ADP-ribose)pol_cat_dom"/>
</dbReference>
<protein>
    <recommendedName>
        <fullName evidence="30 31">Poly [ADP-ribose] polymerase</fullName>
        <ecNumber evidence="30">2.4.2.30</ecNumber>
    </recommendedName>
</protein>
<evidence type="ECO:0000256" key="27">
    <source>
        <dbReference type="ARBA" id="ARBA00048241"/>
    </source>
</evidence>
<evidence type="ECO:0000256" key="5">
    <source>
        <dbReference type="ARBA" id="ARBA00022490"/>
    </source>
</evidence>
<keyword evidence="17" id="KW-0391">Immunity</keyword>
<comment type="catalytic activity">
    <reaction evidence="27">
        <text>L-histidyl-[protein] + NAD(+) = N(tele)-(ADP-D-ribosyl)-L-histidyl-[protein] + nicotinamide + H(+)</text>
        <dbReference type="Rhea" id="RHEA:72071"/>
        <dbReference type="Rhea" id="RHEA-COMP:9745"/>
        <dbReference type="Rhea" id="RHEA-COMP:18085"/>
        <dbReference type="ChEBI" id="CHEBI:15378"/>
        <dbReference type="ChEBI" id="CHEBI:17154"/>
        <dbReference type="ChEBI" id="CHEBI:29979"/>
        <dbReference type="ChEBI" id="CHEBI:57540"/>
        <dbReference type="ChEBI" id="CHEBI:191398"/>
    </reaction>
    <physiologicalReaction direction="left-to-right" evidence="27">
        <dbReference type="Rhea" id="RHEA:72072"/>
    </physiologicalReaction>
</comment>
<dbReference type="SMART" id="SM00292">
    <property type="entry name" value="BRCT"/>
    <property type="match status" value="1"/>
</dbReference>
<proteinExistence type="inferred from homology"/>
<keyword evidence="20 30" id="KW-0238">DNA-binding</keyword>
<feature type="domain" description="PARP-type" evidence="33">
    <location>
        <begin position="111"/>
        <end position="202"/>
    </location>
</feature>
<dbReference type="InterPro" id="IPR036616">
    <property type="entry name" value="Poly(ADP-ribose)pol_reg_dom_sf"/>
</dbReference>
<evidence type="ECO:0000256" key="10">
    <source>
        <dbReference type="ARBA" id="ARBA00022679"/>
    </source>
</evidence>
<evidence type="ECO:0000256" key="1">
    <source>
        <dbReference type="ARBA" id="ARBA00004286"/>
    </source>
</evidence>
<keyword evidence="9 30" id="KW-0328">Glycosyltransferase</keyword>
<evidence type="ECO:0000259" key="35">
    <source>
        <dbReference type="PROSITE" id="PS51059"/>
    </source>
</evidence>
<evidence type="ECO:0000313" key="39">
    <source>
        <dbReference type="Proteomes" id="UP000271974"/>
    </source>
</evidence>
<name>A0A3S1H7P7_ELYCH</name>
<dbReference type="InterPro" id="IPR036957">
    <property type="entry name" value="Znf_PARP_sf"/>
</dbReference>
<evidence type="ECO:0000256" key="9">
    <source>
        <dbReference type="ARBA" id="ARBA00022676"/>
    </source>
</evidence>
<dbReference type="GO" id="GO:0008270">
    <property type="term" value="F:zinc ion binding"/>
    <property type="evidence" value="ECO:0007669"/>
    <property type="project" value="UniProtKB-KW"/>
</dbReference>
<evidence type="ECO:0000256" key="2">
    <source>
        <dbReference type="ARBA" id="ARBA00004514"/>
    </source>
</evidence>
<evidence type="ECO:0000256" key="19">
    <source>
        <dbReference type="ARBA" id="ARBA00023027"/>
    </source>
</evidence>
<sequence>MPHHDLPFQAEYAKSGRAGCKACKGNIAQDSLRLAIMVQAPNFDGKIPTWFHYACFWKRAKCKNPDDIYNFHSLRWDDQQKIKDKIGVGGSSGAGGDDEGDSGAHPLDGEYSTEYAKSGKSKCRGCEEFIAKDSVRISQKEYTSQRAIMYGPQDLWHHVDCFVEKRDELDFTTDMDPSMIKGFGKLKPEDKTLLYEKLGKGNKTATKRKQDTKKDVSAAKKVKKEETEEEKTLREQSKLLWDMRDKLSKDVSNTAMKLLLELNKQEIPSGESKLLDAVADCLVFGALEKCKECKNGQLYYTAEGYMCTGTLTEWTKCMNVTKLPTRKAFKIPKEFHDVPFLKAYKFVKRERAFPVVTVSSTSGLVSSSMDSVDGANTGKPLRDMKFVLGKLKQSKADVTKSITDLGGVVVTKVDAKTAAVVSSKEEVKKESKTILEAKKHEVHVVDEDFVKACSGGDPLKLIPAHSIASWGSMIEKRIGQRPVKSAPKSGMSARDEARFTKSVPAKMKMTVKGGAAVDPDSELADKAHVLQDNGEPMTAVLGLVDIARGTNSFYKLQALEGDAKMSYWLFRAWGRVGTTIGGNKVERCGSKNSVIASFKEMYLNKTGNKWEDRKNFQKFPNKFYPLEIDYGQEDEDIKKLDLENSTSKLPKGVQEIIRMIFDVESMKKAMMEFEIDMKKMPLGKLSKRQIQSAYSILSELQRLIDSEGSQSLIVDATNRFYTLIPHDFGMKKPTMLDTSEIIKQKTDMLDNLLEIEVTYSLLKGGNDGEDPVTAHYNKLKCEMEPLDHTSEEFDRLKTYTKNTHASTHNMYDLEVLDVMKIVRQGEKQTFRPFKELKNRMLLWHGSRTTNFAGILSQGLRIAPPEAPVTGYMFGKGVYFADMVSKSANYCRTSKSDNVALMLLCEVALGNMYELKNSLFVNSLPKGKHSTKGLGRTCPDPSSNYTTPDGVVIPMGPSSDSGVNDSSLLYNEFIVYDTAQINMKYLLKMRFNYKY</sequence>
<dbReference type="PANTHER" id="PTHR10459:SF112">
    <property type="entry name" value="POLY [ADP-RIBOSE] POLYMERASE 1"/>
    <property type="match status" value="1"/>
</dbReference>
<dbReference type="PROSITE" id="PS51060">
    <property type="entry name" value="PARP_ALPHA_HD"/>
    <property type="match status" value="1"/>
</dbReference>
<comment type="catalytic activity">
    <reaction evidence="28">
        <text>L-tyrosyl-[protein] + NAD(+) = O-(ADP-D-ribosyl)-L-tyrosyl-[protein] + nicotinamide + H(+)</text>
        <dbReference type="Rhea" id="RHEA:58236"/>
        <dbReference type="Rhea" id="RHEA-COMP:10136"/>
        <dbReference type="Rhea" id="RHEA-COMP:15092"/>
        <dbReference type="ChEBI" id="CHEBI:15378"/>
        <dbReference type="ChEBI" id="CHEBI:17154"/>
        <dbReference type="ChEBI" id="CHEBI:46858"/>
        <dbReference type="ChEBI" id="CHEBI:57540"/>
        <dbReference type="ChEBI" id="CHEBI:142557"/>
    </reaction>
    <physiologicalReaction direction="left-to-right" evidence="28">
        <dbReference type="Rhea" id="RHEA:58237"/>
    </physiologicalReaction>
</comment>
<feature type="domain" description="BRCT" evidence="34">
    <location>
        <begin position="376"/>
        <end position="453"/>
    </location>
</feature>
<keyword evidence="21" id="KW-0804">Transcription</keyword>
<dbReference type="InterPro" id="IPR008893">
    <property type="entry name" value="WGR_domain"/>
</dbReference>
<dbReference type="Gene3D" id="3.90.228.10">
    <property type="match status" value="1"/>
</dbReference>
<evidence type="ECO:0000256" key="32">
    <source>
        <dbReference type="SAM" id="MobiDB-lite"/>
    </source>
</evidence>
<dbReference type="InterPro" id="IPR036420">
    <property type="entry name" value="BRCT_dom_sf"/>
</dbReference>
<evidence type="ECO:0000256" key="11">
    <source>
        <dbReference type="ARBA" id="ARBA00022695"/>
    </source>
</evidence>
<dbReference type="GO" id="GO:0045087">
    <property type="term" value="P:innate immune response"/>
    <property type="evidence" value="ECO:0007669"/>
    <property type="project" value="UniProtKB-KW"/>
</dbReference>
<keyword evidence="39" id="KW-1185">Reference proteome</keyword>
<dbReference type="CDD" id="cd08001">
    <property type="entry name" value="WGR_PARP1_like"/>
    <property type="match status" value="1"/>
</dbReference>
<evidence type="ECO:0000256" key="12">
    <source>
        <dbReference type="ARBA" id="ARBA00022723"/>
    </source>
</evidence>
<keyword evidence="13" id="KW-0677">Repeat</keyword>
<evidence type="ECO:0000256" key="26">
    <source>
        <dbReference type="ARBA" id="ARBA00033987"/>
    </source>
</evidence>
<dbReference type="Gene3D" id="1.10.20.130">
    <property type="match status" value="1"/>
</dbReference>
<dbReference type="SUPFAM" id="SSF57716">
    <property type="entry name" value="Glucocorticoid receptor-like (DNA-binding domain)"/>
    <property type="match status" value="2"/>
</dbReference>
<dbReference type="Gene3D" id="3.40.50.10190">
    <property type="entry name" value="BRCT domain"/>
    <property type="match status" value="1"/>
</dbReference>
<dbReference type="Pfam" id="PF05406">
    <property type="entry name" value="WGR"/>
    <property type="match status" value="1"/>
</dbReference>
<dbReference type="GO" id="GO:0070212">
    <property type="term" value="P:protein poly-ADP-ribosylation"/>
    <property type="evidence" value="ECO:0007669"/>
    <property type="project" value="TreeGrafter"/>
</dbReference>
<evidence type="ECO:0000256" key="14">
    <source>
        <dbReference type="ARBA" id="ARBA00022765"/>
    </source>
</evidence>
<dbReference type="FunFam" id="3.90.228.10:FF:000002">
    <property type="entry name" value="Poly [ADP-ribose] polymerase"/>
    <property type="match status" value="1"/>
</dbReference>
<keyword evidence="5" id="KW-0963">Cytoplasm</keyword>
<dbReference type="GO" id="GO:0005829">
    <property type="term" value="C:cytosol"/>
    <property type="evidence" value="ECO:0007669"/>
    <property type="project" value="UniProtKB-SubCell"/>
</dbReference>
<dbReference type="InterPro" id="IPR001357">
    <property type="entry name" value="BRCT_dom"/>
</dbReference>
<keyword evidence="14" id="KW-0013">ADP-ribosylation</keyword>
<dbReference type="Pfam" id="PF21728">
    <property type="entry name" value="PADR1_N"/>
    <property type="match status" value="1"/>
</dbReference>
<gene>
    <name evidence="38" type="ORF">EGW08_018370</name>
</gene>
<evidence type="ECO:0000256" key="23">
    <source>
        <dbReference type="ARBA" id="ARBA00024159"/>
    </source>
</evidence>
<evidence type="ECO:0000259" key="37">
    <source>
        <dbReference type="PROSITE" id="PS51977"/>
    </source>
</evidence>
<dbReference type="FunFam" id="1.20.142.10:FF:000001">
    <property type="entry name" value="Poly [ADP-ribose] polymerase"/>
    <property type="match status" value="1"/>
</dbReference>
<evidence type="ECO:0000256" key="22">
    <source>
        <dbReference type="ARBA" id="ARBA00023242"/>
    </source>
</evidence>
<dbReference type="AlphaFoldDB" id="A0A3S1H7P7"/>
<evidence type="ECO:0000256" key="30">
    <source>
        <dbReference type="PIRNR" id="PIRNR000489"/>
    </source>
</evidence>
<dbReference type="GO" id="GO:0140805">
    <property type="term" value="F:NAD+-protein-serine ADP-ribosyltransferase activity"/>
    <property type="evidence" value="ECO:0007669"/>
    <property type="project" value="RHEA"/>
</dbReference>
<evidence type="ECO:0000256" key="16">
    <source>
        <dbReference type="ARBA" id="ARBA00022833"/>
    </source>
</evidence>
<evidence type="ECO:0000256" key="18">
    <source>
        <dbReference type="ARBA" id="ARBA00023015"/>
    </source>
</evidence>
<keyword evidence="15" id="KW-0863">Zinc-finger</keyword>
<comment type="catalytic activity">
    <reaction evidence="23">
        <text>L-glutamyl-[protein] + NAD(+) = 5-O-(ADP-D-ribosyl)-L-glutamyl-[protein] + nicotinamide</text>
        <dbReference type="Rhea" id="RHEA:58224"/>
        <dbReference type="Rhea" id="RHEA-COMP:10208"/>
        <dbReference type="Rhea" id="RHEA-COMP:15089"/>
        <dbReference type="ChEBI" id="CHEBI:17154"/>
        <dbReference type="ChEBI" id="CHEBI:29973"/>
        <dbReference type="ChEBI" id="CHEBI:57540"/>
        <dbReference type="ChEBI" id="CHEBI:142540"/>
    </reaction>
    <physiologicalReaction direction="left-to-right" evidence="23">
        <dbReference type="Rhea" id="RHEA:58225"/>
    </physiologicalReaction>
</comment>
<keyword evidence="10 30" id="KW-0808">Transferase</keyword>
<evidence type="ECO:0000256" key="8">
    <source>
        <dbReference type="ARBA" id="ARBA00022588"/>
    </source>
</evidence>
<evidence type="ECO:0000256" key="20">
    <source>
        <dbReference type="ARBA" id="ARBA00023125"/>
    </source>
</evidence>
<dbReference type="SMART" id="SM00773">
    <property type="entry name" value="WGR"/>
    <property type="match status" value="1"/>
</dbReference>
<reference evidence="38 39" key="1">
    <citation type="submission" date="2019-01" db="EMBL/GenBank/DDBJ databases">
        <title>A draft genome assembly of the solar-powered sea slug Elysia chlorotica.</title>
        <authorList>
            <person name="Cai H."/>
            <person name="Li Q."/>
            <person name="Fang X."/>
            <person name="Li J."/>
            <person name="Curtis N.E."/>
            <person name="Altenburger A."/>
            <person name="Shibata T."/>
            <person name="Feng M."/>
            <person name="Maeda T."/>
            <person name="Schwartz J.A."/>
            <person name="Shigenobu S."/>
            <person name="Lundholm N."/>
            <person name="Nishiyama T."/>
            <person name="Yang H."/>
            <person name="Hasebe M."/>
            <person name="Li S."/>
            <person name="Pierce S.K."/>
            <person name="Wang J."/>
        </authorList>
    </citation>
    <scope>NUCLEOTIDE SEQUENCE [LARGE SCALE GENOMIC DNA]</scope>
    <source>
        <strain evidence="38">EC2010</strain>
        <tissue evidence="38">Whole organism of an adult</tissue>
    </source>
</reference>
<evidence type="ECO:0000256" key="17">
    <source>
        <dbReference type="ARBA" id="ARBA00022859"/>
    </source>
</evidence>
<dbReference type="GO" id="GO:0016779">
    <property type="term" value="F:nucleotidyltransferase activity"/>
    <property type="evidence" value="ECO:0007669"/>
    <property type="project" value="UniProtKB-KW"/>
</dbReference>
<evidence type="ECO:0000256" key="21">
    <source>
        <dbReference type="ARBA" id="ARBA00023163"/>
    </source>
</evidence>
<dbReference type="GO" id="GO:0006302">
    <property type="term" value="P:double-strand break repair"/>
    <property type="evidence" value="ECO:0007669"/>
    <property type="project" value="TreeGrafter"/>
</dbReference>
<keyword evidence="22 30" id="KW-0539">Nucleus</keyword>
<dbReference type="CDD" id="cd01437">
    <property type="entry name" value="parp_like"/>
    <property type="match status" value="1"/>
</dbReference>
<evidence type="ECO:0000313" key="38">
    <source>
        <dbReference type="EMBL" id="RUS73868.1"/>
    </source>
</evidence>
<dbReference type="Pfam" id="PF08063">
    <property type="entry name" value="Zn_ribbon_PADR1"/>
    <property type="match status" value="1"/>
</dbReference>
<dbReference type="Gene3D" id="2.20.25.630">
    <property type="match status" value="1"/>
</dbReference>
<evidence type="ECO:0000256" key="3">
    <source>
        <dbReference type="ARBA" id="ARBA00004604"/>
    </source>
</evidence>